<gene>
    <name evidence="1" type="ORF">OCBIM_22025415mg</name>
</gene>
<dbReference type="AlphaFoldDB" id="A0A0L8GZT1"/>
<sequence>MFSRVMIKQWSDIENTIGRDKIYSVFLMNRLTLTCAITLYHIDDVASYLAKYEHVTNQIACIVRCFTNLEFLKVLYCTGALIGLHLVEPFLSFTTSTSTKHAPVFKQLYKDLSTTDSNRLLNVHSPALSFVSSTLKPEILKVLSRLLPKLEDGFQNRKRVLFGFENTIKESLHALANMGLAKLERSPIHNFDVERSFGFINYELSHRVAMQLKLASSSQVKSKSPDLIERRESRAFRQYTKLTKSEGRVPDIIKEWHNSQQQLIVE</sequence>
<accession>A0A0L8GZT1</accession>
<evidence type="ECO:0000313" key="1">
    <source>
        <dbReference type="EMBL" id="KOF82344.1"/>
    </source>
</evidence>
<name>A0A0L8GZT1_OCTBM</name>
<dbReference type="EMBL" id="KQ419794">
    <property type="protein sequence ID" value="KOF82344.1"/>
    <property type="molecule type" value="Genomic_DNA"/>
</dbReference>
<proteinExistence type="predicted"/>
<protein>
    <submittedName>
        <fullName evidence="1">Uncharacterized protein</fullName>
    </submittedName>
</protein>
<dbReference type="OrthoDB" id="10013584at2759"/>
<reference evidence="1" key="1">
    <citation type="submission" date="2015-07" db="EMBL/GenBank/DDBJ databases">
        <title>MeaNS - Measles Nucleotide Surveillance Program.</title>
        <authorList>
            <person name="Tran T."/>
            <person name="Druce J."/>
        </authorList>
    </citation>
    <scope>NUCLEOTIDE SEQUENCE</scope>
    <source>
        <strain evidence="1">UCB-OBI-ISO-001</strain>
        <tissue evidence="1">Gonad</tissue>
    </source>
</reference>
<organism evidence="1">
    <name type="scientific">Octopus bimaculoides</name>
    <name type="common">California two-spotted octopus</name>
    <dbReference type="NCBI Taxonomy" id="37653"/>
    <lineage>
        <taxon>Eukaryota</taxon>
        <taxon>Metazoa</taxon>
        <taxon>Spiralia</taxon>
        <taxon>Lophotrochozoa</taxon>
        <taxon>Mollusca</taxon>
        <taxon>Cephalopoda</taxon>
        <taxon>Coleoidea</taxon>
        <taxon>Octopodiformes</taxon>
        <taxon>Octopoda</taxon>
        <taxon>Incirrata</taxon>
        <taxon>Octopodidae</taxon>
        <taxon>Octopus</taxon>
    </lineage>
</organism>